<reference evidence="2" key="1">
    <citation type="submission" date="2014-09" db="EMBL/GenBank/DDBJ databases">
        <authorList>
            <person name="Mudge J."/>
            <person name="Ramaraj T."/>
            <person name="Lindquist I.E."/>
            <person name="Bharti A.K."/>
            <person name="Sundararajan A."/>
            <person name="Cameron C.T."/>
            <person name="Woodward J.E."/>
            <person name="May G.D."/>
            <person name="Brubaker C."/>
            <person name="Broadhvest J."/>
            <person name="Wilkins T.A."/>
        </authorList>
    </citation>
    <scope>NUCLEOTIDE SEQUENCE</scope>
    <source>
        <strain evidence="2">cv. AKA8401</strain>
    </source>
</reference>
<name>A0A0B0NQM6_GOSAR</name>
<organism evidence="1 2">
    <name type="scientific">Gossypium arboreum</name>
    <name type="common">Tree cotton</name>
    <name type="synonym">Gossypium nanking</name>
    <dbReference type="NCBI Taxonomy" id="29729"/>
    <lineage>
        <taxon>Eukaryota</taxon>
        <taxon>Viridiplantae</taxon>
        <taxon>Streptophyta</taxon>
        <taxon>Embryophyta</taxon>
        <taxon>Tracheophyta</taxon>
        <taxon>Spermatophyta</taxon>
        <taxon>Magnoliopsida</taxon>
        <taxon>eudicotyledons</taxon>
        <taxon>Gunneridae</taxon>
        <taxon>Pentapetalae</taxon>
        <taxon>rosids</taxon>
        <taxon>malvids</taxon>
        <taxon>Malvales</taxon>
        <taxon>Malvaceae</taxon>
        <taxon>Malvoideae</taxon>
        <taxon>Gossypium</taxon>
    </lineage>
</organism>
<evidence type="ECO:0000313" key="2">
    <source>
        <dbReference type="Proteomes" id="UP000032142"/>
    </source>
</evidence>
<sequence length="28" mass="3172">MCASKTMASICDSDMCLRVRPCLGQWHQ</sequence>
<gene>
    <name evidence="1" type="ORF">F383_17823</name>
</gene>
<dbReference type="EMBL" id="KN399418">
    <property type="protein sequence ID" value="KHG13366.1"/>
    <property type="molecule type" value="Genomic_DNA"/>
</dbReference>
<keyword evidence="2" id="KW-1185">Reference proteome</keyword>
<dbReference type="Proteomes" id="UP000032142">
    <property type="component" value="Unassembled WGS sequence"/>
</dbReference>
<protein>
    <submittedName>
        <fullName evidence="1">Uncharacterized protein</fullName>
    </submittedName>
</protein>
<accession>A0A0B0NQM6</accession>
<evidence type="ECO:0000313" key="1">
    <source>
        <dbReference type="EMBL" id="KHG13366.1"/>
    </source>
</evidence>
<dbReference type="AlphaFoldDB" id="A0A0B0NQM6"/>
<proteinExistence type="predicted"/>